<dbReference type="PATRIC" id="fig|2287.9.peg.779"/>
<organism evidence="2 3">
    <name type="scientific">Saccharolobus solfataricus</name>
    <name type="common">Sulfolobus solfataricus</name>
    <dbReference type="NCBI Taxonomy" id="2287"/>
    <lineage>
        <taxon>Archaea</taxon>
        <taxon>Thermoproteota</taxon>
        <taxon>Thermoprotei</taxon>
        <taxon>Sulfolobales</taxon>
        <taxon>Sulfolobaceae</taxon>
        <taxon>Saccharolobus</taxon>
    </lineage>
</organism>
<dbReference type="Proteomes" id="UP000076770">
    <property type="component" value="Chromosome i"/>
</dbReference>
<dbReference type="EMBL" id="CP050869">
    <property type="protein sequence ID" value="QPG48589.1"/>
    <property type="molecule type" value="Genomic_DNA"/>
</dbReference>
<name>A0A157T0C9_SACSO</name>
<proteinExistence type="predicted"/>
<gene>
    <name evidence="1" type="ORF">HFC64_15365</name>
    <name evidence="2" type="ORF">SSOP1_0777</name>
</gene>
<sequence length="89" mass="10468">MSYEEGYRQAEERARELQNVYNKVLSTINDCIEAYPGLTRNQKTMYEQMVRDYLNDVLPLANPDWSPNELKDYLLQEVTNYLSNHGISC</sequence>
<evidence type="ECO:0000313" key="2">
    <source>
        <dbReference type="EMBL" id="SAI84331.1"/>
    </source>
</evidence>
<evidence type="ECO:0000313" key="4">
    <source>
        <dbReference type="Proteomes" id="UP000594632"/>
    </source>
</evidence>
<evidence type="ECO:0000313" key="1">
    <source>
        <dbReference type="EMBL" id="QPG48589.1"/>
    </source>
</evidence>
<dbReference type="EMBL" id="LT549890">
    <property type="protein sequence ID" value="SAI84331.1"/>
    <property type="molecule type" value="Genomic_DNA"/>
</dbReference>
<reference evidence="1 4" key="3">
    <citation type="journal article" date="2020" name="Nat. Commun.">
        <title>The structures of two archaeal type IV pili illuminate evolutionary relationships.</title>
        <authorList>
            <person name="Wang F."/>
            <person name="Baquero D.P."/>
            <person name="Su Z."/>
            <person name="Beltran L.C."/>
            <person name="Prangishvili D."/>
            <person name="Krupovic M."/>
            <person name="Egelman E.H."/>
        </authorList>
    </citation>
    <scope>NUCLEOTIDE SEQUENCE [LARGE SCALE GENOMIC DNA]</scope>
    <source>
        <strain evidence="1 4">POZ149</strain>
    </source>
</reference>
<dbReference type="Proteomes" id="UP000594632">
    <property type="component" value="Chromosome"/>
</dbReference>
<accession>A0A157T0C9</accession>
<dbReference type="RefSeq" id="WP_162009864.1">
    <property type="nucleotide sequence ID" value="NZ_CP011055.2"/>
</dbReference>
<dbReference type="AlphaFoldDB" id="A0A157T0C9"/>
<dbReference type="GeneID" id="44089114"/>
<reference evidence="2" key="2">
    <citation type="submission" date="2016-04" db="EMBL/GenBank/DDBJ databases">
        <authorList>
            <person name="Evans L.H."/>
            <person name="Alamgir A."/>
            <person name="Owens N."/>
            <person name="Weber N.D."/>
            <person name="Virtaneva K."/>
            <person name="Barbian K."/>
            <person name="Babar A."/>
            <person name="Rosenke K."/>
        </authorList>
    </citation>
    <scope>NUCLEOTIDE SEQUENCE</scope>
    <source>
        <strain evidence="2">P1</strain>
    </source>
</reference>
<reference evidence="3" key="1">
    <citation type="submission" date="2016-04" db="EMBL/GenBank/DDBJ databases">
        <authorList>
            <person name="Shah S.A."/>
            <person name="Garrett R.A."/>
        </authorList>
    </citation>
    <scope>NUCLEOTIDE SEQUENCE [LARGE SCALE GENOMIC DNA]</scope>
    <source>
        <strain evidence="3">ATCC 35091 / DSM 1616 / JCM 8930 / NBRC 15331 / P1</strain>
    </source>
</reference>
<evidence type="ECO:0000313" key="3">
    <source>
        <dbReference type="Proteomes" id="UP000076770"/>
    </source>
</evidence>
<dbReference type="OrthoDB" id="42887at2157"/>
<protein>
    <submittedName>
        <fullName evidence="2">Uncharacterized protein</fullName>
    </submittedName>
</protein>